<evidence type="ECO:0000313" key="3">
    <source>
        <dbReference type="Proteomes" id="UP000472372"/>
    </source>
</evidence>
<feature type="compositionally biased region" description="Low complexity" evidence="1">
    <location>
        <begin position="111"/>
        <end position="126"/>
    </location>
</feature>
<dbReference type="EMBL" id="HG992981">
    <property type="protein sequence ID" value="CAE7175536.1"/>
    <property type="molecule type" value="Genomic_DNA"/>
</dbReference>
<dbReference type="Proteomes" id="UP000472372">
    <property type="component" value="Chromosome 5"/>
</dbReference>
<protein>
    <submittedName>
        <fullName evidence="2">Uncharacterized protein</fullName>
    </submittedName>
</protein>
<accession>A0A6S6W368</accession>
<evidence type="ECO:0000256" key="1">
    <source>
        <dbReference type="SAM" id="MobiDB-lite"/>
    </source>
</evidence>
<feature type="compositionally biased region" description="Basic residues" evidence="1">
    <location>
        <begin position="212"/>
        <end position="230"/>
    </location>
</feature>
<dbReference type="AlphaFoldDB" id="A0A6S6W368"/>
<name>A0A6S6W368_9PLEO</name>
<feature type="compositionally biased region" description="Basic residues" evidence="1">
    <location>
        <begin position="100"/>
        <end position="110"/>
    </location>
</feature>
<dbReference type="SMART" id="SM00355">
    <property type="entry name" value="ZnF_C2H2"/>
    <property type="match status" value="3"/>
</dbReference>
<dbReference type="PROSITE" id="PS00028">
    <property type="entry name" value="ZINC_FINGER_C2H2_1"/>
    <property type="match status" value="1"/>
</dbReference>
<gene>
    <name evidence="2" type="ORF">PTTW11_05821</name>
</gene>
<reference evidence="2" key="1">
    <citation type="submission" date="2021-02" db="EMBL/GenBank/DDBJ databases">
        <authorList>
            <person name="Syme A R."/>
            <person name="Syme A R."/>
            <person name="Moolhuijzen P."/>
        </authorList>
    </citation>
    <scope>NUCLEOTIDE SEQUENCE</scope>
    <source>
        <strain evidence="2">W1-1</strain>
    </source>
</reference>
<feature type="compositionally biased region" description="Low complexity" evidence="1">
    <location>
        <begin position="186"/>
        <end position="211"/>
    </location>
</feature>
<organism evidence="2 3">
    <name type="scientific">Pyrenophora teres f. teres</name>
    <dbReference type="NCBI Taxonomy" id="97479"/>
    <lineage>
        <taxon>Eukaryota</taxon>
        <taxon>Fungi</taxon>
        <taxon>Dikarya</taxon>
        <taxon>Ascomycota</taxon>
        <taxon>Pezizomycotina</taxon>
        <taxon>Dothideomycetes</taxon>
        <taxon>Pleosporomycetidae</taxon>
        <taxon>Pleosporales</taxon>
        <taxon>Pleosporineae</taxon>
        <taxon>Pleosporaceae</taxon>
        <taxon>Pyrenophora</taxon>
    </lineage>
</organism>
<evidence type="ECO:0000313" key="2">
    <source>
        <dbReference type="EMBL" id="CAE7175536.1"/>
    </source>
</evidence>
<feature type="compositionally biased region" description="Polar residues" evidence="1">
    <location>
        <begin position="127"/>
        <end position="136"/>
    </location>
</feature>
<proteinExistence type="predicted"/>
<feature type="region of interest" description="Disordered" evidence="1">
    <location>
        <begin position="98"/>
        <end position="233"/>
    </location>
</feature>
<sequence length="541" mass="61193">MDGHGMNDWQLSPWDGNAIEPDWFTEFLAIDNASPSHDTAADDADLHGFDSSASGMNCHRLDAGETTGPTKVLSSPTFHLDSILGQFTEQERPVVQRQHTLPRRRSKYMMRRSTGTSSPIIIPSGRLQQDQEQSPALQRWRNSPPEDEAASLSAIYHALEDQPIRVSPRNNRPPSGNAFRTYRGPSSTTSLDSAASESSLRSVNSSRSARSQLKRRSQATRTRNRGKSKGKNMQDPERVFKCTFCCDTFKHKYDWTRHEKSLHLNMEEWMCTPHGASVVLPMTGRVHCAYCSALDPTSEHLKRHNHSVCAAGQSTPRVFRRKDHLVQHLRLVHGLETLPLIDDWKLETTPVTSRCGICDISLQTWDERADHLSAHFREGKTMADWKGELGFEPAVAARVINAFPPYLIAEQANTVVPFSATNPESIDHTKQMLSYIQLEEPASPHLNSFPVDQNEQDISGSLEALRTMSTQHDFHWSTVLTRHLSCFARRQMLAGVIPTDEMFQRESRRLLYQDGDDDWNQTVADNPNWLEDFRRRSGLGG</sequence>
<dbReference type="InterPro" id="IPR013087">
    <property type="entry name" value="Znf_C2H2_type"/>
</dbReference>
<dbReference type="PROSITE" id="PS50157">
    <property type="entry name" value="ZINC_FINGER_C2H2_2"/>
    <property type="match status" value="1"/>
</dbReference>